<feature type="compositionally biased region" description="Low complexity" evidence="1">
    <location>
        <begin position="216"/>
        <end position="226"/>
    </location>
</feature>
<evidence type="ECO:0000256" key="1">
    <source>
        <dbReference type="SAM" id="MobiDB-lite"/>
    </source>
</evidence>
<feature type="region of interest" description="Disordered" evidence="1">
    <location>
        <begin position="239"/>
        <end position="268"/>
    </location>
</feature>
<feature type="region of interest" description="Disordered" evidence="1">
    <location>
        <begin position="303"/>
        <end position="425"/>
    </location>
</feature>
<dbReference type="Proteomes" id="UP000054248">
    <property type="component" value="Unassembled WGS sequence"/>
</dbReference>
<dbReference type="EMBL" id="KN823365">
    <property type="protein sequence ID" value="KIO17586.1"/>
    <property type="molecule type" value="Genomic_DNA"/>
</dbReference>
<keyword evidence="3" id="KW-1185">Reference proteome</keyword>
<dbReference type="HOGENOM" id="CLU_455752_0_0_1"/>
<sequence length="599" mass="63662">MKPAMHAGRSSSWMGNVRITISPRSRACFTRRRRQGDVMERRKIAATAGLAPQTTQGPTGPEFTLKTSIGTLAVLDGGSGRESTWSGLAVTVALVGVAEAFGARSVRIVTTSTRLLNVKPDVPLGKAAGGHPEFGNVDDRDFIHQAVPKLPHCDGSPVESAGHSSSNQPLLEPFPVDFPGADRSQLHKKSGAQKQRLSGGRGQPRGDIVDERGGESSSDWFSDPSSPISLTSSLRALSPLSSDLDPDSDHEQAQHQTKVFAPSPSLKRPSSIKVPQLLCCVQCGSSLVPLSPTTTTERYLFTVPMRKPTRSQTSQRAAATQPAPRRTSGRKRKANDPPTEDPPTTAPEVGMSSGTPAPAPKKKKRTAGPSAPSVGTVVSPDAAVPSQSQPLPPPTQPSETPTLPSQSQPLSALPTQPSATPTLPTIIDPTLLQLSATAQAASIENPSAGTPVPVEPNEETAVSAQPVDSTADAAPGDSTRNCNQRAPALREENAALLKANAELEGAAWVSYAFTRQVTHSYTPEKIKQLNTDLRTLKKYKVLWVKEYSKKAKVDSQFDTLIPRPPGEKGKNGWNLQDAMGLGEDDALYNEILVCVSRFA</sequence>
<name>A0A0C3Q3G6_9AGAM</name>
<dbReference type="AlphaFoldDB" id="A0A0C3Q3G6"/>
<feature type="compositionally biased region" description="Low complexity" evidence="1">
    <location>
        <begin position="397"/>
        <end position="409"/>
    </location>
</feature>
<protein>
    <submittedName>
        <fullName evidence="2">Uncharacterized protein</fullName>
    </submittedName>
</protein>
<proteinExistence type="predicted"/>
<evidence type="ECO:0000313" key="2">
    <source>
        <dbReference type="EMBL" id="KIO17586.1"/>
    </source>
</evidence>
<evidence type="ECO:0000313" key="3">
    <source>
        <dbReference type="Proteomes" id="UP000054248"/>
    </source>
</evidence>
<reference evidence="3" key="2">
    <citation type="submission" date="2015-01" db="EMBL/GenBank/DDBJ databases">
        <title>Evolutionary Origins and Diversification of the Mycorrhizal Mutualists.</title>
        <authorList>
            <consortium name="DOE Joint Genome Institute"/>
            <consortium name="Mycorrhizal Genomics Consortium"/>
            <person name="Kohler A."/>
            <person name="Kuo A."/>
            <person name="Nagy L.G."/>
            <person name="Floudas D."/>
            <person name="Copeland A."/>
            <person name="Barry K.W."/>
            <person name="Cichocki N."/>
            <person name="Veneault-Fourrey C."/>
            <person name="LaButti K."/>
            <person name="Lindquist E.A."/>
            <person name="Lipzen A."/>
            <person name="Lundell T."/>
            <person name="Morin E."/>
            <person name="Murat C."/>
            <person name="Riley R."/>
            <person name="Ohm R."/>
            <person name="Sun H."/>
            <person name="Tunlid A."/>
            <person name="Henrissat B."/>
            <person name="Grigoriev I.V."/>
            <person name="Hibbett D.S."/>
            <person name="Martin F."/>
        </authorList>
    </citation>
    <scope>NUCLEOTIDE SEQUENCE [LARGE SCALE GENOMIC DNA]</scope>
    <source>
        <strain evidence="3">MUT 4182</strain>
    </source>
</reference>
<accession>A0A0C3Q3G6</accession>
<feature type="region of interest" description="Disordered" evidence="1">
    <location>
        <begin position="148"/>
        <end position="226"/>
    </location>
</feature>
<feature type="region of interest" description="Disordered" evidence="1">
    <location>
        <begin position="444"/>
        <end position="483"/>
    </location>
</feature>
<reference evidence="2 3" key="1">
    <citation type="submission" date="2014-04" db="EMBL/GenBank/DDBJ databases">
        <authorList>
            <consortium name="DOE Joint Genome Institute"/>
            <person name="Kuo A."/>
            <person name="Girlanda M."/>
            <person name="Perotto S."/>
            <person name="Kohler A."/>
            <person name="Nagy L.G."/>
            <person name="Floudas D."/>
            <person name="Copeland A."/>
            <person name="Barry K.W."/>
            <person name="Cichocki N."/>
            <person name="Veneault-Fourrey C."/>
            <person name="LaButti K."/>
            <person name="Lindquist E.A."/>
            <person name="Lipzen A."/>
            <person name="Lundell T."/>
            <person name="Morin E."/>
            <person name="Murat C."/>
            <person name="Sun H."/>
            <person name="Tunlid A."/>
            <person name="Henrissat B."/>
            <person name="Grigoriev I.V."/>
            <person name="Hibbett D.S."/>
            <person name="Martin F."/>
            <person name="Nordberg H.P."/>
            <person name="Cantor M.N."/>
            <person name="Hua S.X."/>
        </authorList>
    </citation>
    <scope>NUCLEOTIDE SEQUENCE [LARGE SCALE GENOMIC DNA]</scope>
    <source>
        <strain evidence="2 3">MUT 4182</strain>
    </source>
</reference>
<dbReference type="STRING" id="1051891.A0A0C3Q3G6"/>
<gene>
    <name evidence="2" type="ORF">M407DRAFT_12282</name>
</gene>
<feature type="compositionally biased region" description="Low complexity" evidence="1">
    <location>
        <begin position="310"/>
        <end position="326"/>
    </location>
</feature>
<organism evidence="2 3">
    <name type="scientific">Tulasnella calospora MUT 4182</name>
    <dbReference type="NCBI Taxonomy" id="1051891"/>
    <lineage>
        <taxon>Eukaryota</taxon>
        <taxon>Fungi</taxon>
        <taxon>Dikarya</taxon>
        <taxon>Basidiomycota</taxon>
        <taxon>Agaricomycotina</taxon>
        <taxon>Agaricomycetes</taxon>
        <taxon>Cantharellales</taxon>
        <taxon>Tulasnellaceae</taxon>
        <taxon>Tulasnella</taxon>
    </lineage>
</organism>